<accession>A0A4Y3WDE5</accession>
<organism evidence="2 3">
    <name type="scientific">Nitrobacter winogradskyi</name>
    <name type="common">Nitrobacter agilis</name>
    <dbReference type="NCBI Taxonomy" id="913"/>
    <lineage>
        <taxon>Bacteria</taxon>
        <taxon>Pseudomonadati</taxon>
        <taxon>Pseudomonadota</taxon>
        <taxon>Alphaproteobacteria</taxon>
        <taxon>Hyphomicrobiales</taxon>
        <taxon>Nitrobacteraceae</taxon>
        <taxon>Nitrobacter</taxon>
    </lineage>
</organism>
<keyword evidence="1" id="KW-1133">Transmembrane helix</keyword>
<keyword evidence="1" id="KW-0472">Membrane</keyword>
<evidence type="ECO:0008006" key="4">
    <source>
        <dbReference type="Google" id="ProtNLM"/>
    </source>
</evidence>
<name>A0A4Y3WDE5_NITWI</name>
<evidence type="ECO:0000256" key="1">
    <source>
        <dbReference type="SAM" id="Phobius"/>
    </source>
</evidence>
<feature type="transmembrane region" description="Helical" evidence="1">
    <location>
        <begin position="39"/>
        <end position="62"/>
    </location>
</feature>
<dbReference type="Proteomes" id="UP000318825">
    <property type="component" value="Unassembled WGS sequence"/>
</dbReference>
<evidence type="ECO:0000313" key="2">
    <source>
        <dbReference type="EMBL" id="GEC16924.1"/>
    </source>
</evidence>
<sequence length="81" mass="8491">MRWVHTAIIVLFAAATLIFLVQNREIVAVDFLGFSVRAPFAVVAAGFYLLGTISGGSVYALLRRSMQGAGATGGPPPPRSA</sequence>
<evidence type="ECO:0000313" key="3">
    <source>
        <dbReference type="Proteomes" id="UP000318825"/>
    </source>
</evidence>
<reference evidence="2 3" key="1">
    <citation type="submission" date="2019-06" db="EMBL/GenBank/DDBJ databases">
        <title>Whole genome shotgun sequence of Nitrobacter winogradskyi NBRC 14297.</title>
        <authorList>
            <person name="Hosoyama A."/>
            <person name="Uohara A."/>
            <person name="Ohji S."/>
            <person name="Ichikawa N."/>
        </authorList>
    </citation>
    <scope>NUCLEOTIDE SEQUENCE [LARGE SCALE GENOMIC DNA]</scope>
    <source>
        <strain evidence="2 3">NBRC 14297</strain>
    </source>
</reference>
<dbReference type="EMBL" id="BJNF01000082">
    <property type="protein sequence ID" value="GEC16924.1"/>
    <property type="molecule type" value="Genomic_DNA"/>
</dbReference>
<dbReference type="AlphaFoldDB" id="A0A4Y3WDE5"/>
<dbReference type="OrthoDB" id="8250327at2"/>
<comment type="caution">
    <text evidence="2">The sequence shown here is derived from an EMBL/GenBank/DDBJ whole genome shotgun (WGS) entry which is preliminary data.</text>
</comment>
<keyword evidence="1" id="KW-0812">Transmembrane</keyword>
<protein>
    <recommendedName>
        <fullName evidence="4">Lipopolysaccharide assembly protein A domain-containing protein</fullName>
    </recommendedName>
</protein>
<gene>
    <name evidence="2" type="ORF">NWI01_28160</name>
</gene>
<dbReference type="RefSeq" id="WP_141384677.1">
    <property type="nucleotide sequence ID" value="NZ_BJNF01000082.1"/>
</dbReference>
<proteinExistence type="predicted"/>